<dbReference type="GO" id="GO:0006633">
    <property type="term" value="P:fatty acid biosynthetic process"/>
    <property type="evidence" value="ECO:0007669"/>
    <property type="project" value="TreeGrafter"/>
</dbReference>
<dbReference type="SUPFAM" id="SSF51735">
    <property type="entry name" value="NAD(P)-binding Rossmann-fold domains"/>
    <property type="match status" value="1"/>
</dbReference>
<dbReference type="InterPro" id="IPR036291">
    <property type="entry name" value="NAD(P)-bd_dom_sf"/>
</dbReference>
<protein>
    <submittedName>
        <fullName evidence="3">SDR family oxidoreductase</fullName>
    </submittedName>
</protein>
<dbReference type="AlphaFoldDB" id="A0AAW5K1D6"/>
<evidence type="ECO:0000313" key="4">
    <source>
        <dbReference type="Proteomes" id="UP001205919"/>
    </source>
</evidence>
<dbReference type="PRINTS" id="PR00080">
    <property type="entry name" value="SDRFAMILY"/>
</dbReference>
<comment type="caution">
    <text evidence="3">The sequence shown here is derived from an EMBL/GenBank/DDBJ whole genome shotgun (WGS) entry which is preliminary data.</text>
</comment>
<dbReference type="GO" id="GO:0016616">
    <property type="term" value="F:oxidoreductase activity, acting on the CH-OH group of donors, NAD or NADP as acceptor"/>
    <property type="evidence" value="ECO:0007669"/>
    <property type="project" value="TreeGrafter"/>
</dbReference>
<sequence>MSRGVFGLDGQKILITGASSGIGRAAAQLAAAQGALCVINGRDEARLNETLSTLNGKGHLAIVAGLTPDNCASIVKEAVQKTGPLNGFVHCAGIEKTLPFRMTELEELHQIMSVNLDAYWEITKELLKKKNHEQGKLSVVAISSVAAQYGAPGKTAYAASKGAVISLTKSLAEEYANQKIRFNCVCPGYVDTPMLSGVRRLYKTKEDFENAIVKKHLLGLGKPDDVASAIVYLLSEAAGWITGSVMNVDGGYLI</sequence>
<dbReference type="FunFam" id="3.40.50.720:FF:000084">
    <property type="entry name" value="Short-chain dehydrogenase reductase"/>
    <property type="match status" value="1"/>
</dbReference>
<gene>
    <name evidence="3" type="ORF">NE630_00845</name>
</gene>
<organism evidence="3 4">
    <name type="scientific">Cloacibacillus evryensis</name>
    <dbReference type="NCBI Taxonomy" id="508460"/>
    <lineage>
        <taxon>Bacteria</taxon>
        <taxon>Thermotogati</taxon>
        <taxon>Synergistota</taxon>
        <taxon>Synergistia</taxon>
        <taxon>Synergistales</taxon>
        <taxon>Synergistaceae</taxon>
        <taxon>Cloacibacillus</taxon>
    </lineage>
</organism>
<dbReference type="GO" id="GO:0048038">
    <property type="term" value="F:quinone binding"/>
    <property type="evidence" value="ECO:0007669"/>
    <property type="project" value="TreeGrafter"/>
</dbReference>
<evidence type="ECO:0000256" key="1">
    <source>
        <dbReference type="ARBA" id="ARBA00006484"/>
    </source>
</evidence>
<dbReference type="Pfam" id="PF13561">
    <property type="entry name" value="adh_short_C2"/>
    <property type="match status" value="1"/>
</dbReference>
<comment type="similarity">
    <text evidence="1">Belongs to the short-chain dehydrogenases/reductases (SDR) family.</text>
</comment>
<dbReference type="CDD" id="cd05233">
    <property type="entry name" value="SDR_c"/>
    <property type="match status" value="1"/>
</dbReference>
<dbReference type="PANTHER" id="PTHR42760">
    <property type="entry name" value="SHORT-CHAIN DEHYDROGENASES/REDUCTASES FAMILY MEMBER"/>
    <property type="match status" value="1"/>
</dbReference>
<evidence type="ECO:0000256" key="2">
    <source>
        <dbReference type="ARBA" id="ARBA00023002"/>
    </source>
</evidence>
<dbReference type="InterPro" id="IPR002347">
    <property type="entry name" value="SDR_fam"/>
</dbReference>
<dbReference type="PROSITE" id="PS00061">
    <property type="entry name" value="ADH_SHORT"/>
    <property type="match status" value="1"/>
</dbReference>
<name>A0AAW5K1D6_9BACT</name>
<dbReference type="Proteomes" id="UP001205919">
    <property type="component" value="Unassembled WGS sequence"/>
</dbReference>
<dbReference type="EMBL" id="JANFYT010000001">
    <property type="protein sequence ID" value="MCQ4812965.1"/>
    <property type="molecule type" value="Genomic_DNA"/>
</dbReference>
<proteinExistence type="inferred from homology"/>
<keyword evidence="2" id="KW-0560">Oxidoreductase</keyword>
<dbReference type="PANTHER" id="PTHR42760:SF133">
    <property type="entry name" value="3-OXOACYL-[ACYL-CARRIER-PROTEIN] REDUCTASE"/>
    <property type="match status" value="1"/>
</dbReference>
<dbReference type="RefSeq" id="WP_256181164.1">
    <property type="nucleotide sequence ID" value="NZ_JANFYT010000001.1"/>
</dbReference>
<dbReference type="Gene3D" id="3.40.50.720">
    <property type="entry name" value="NAD(P)-binding Rossmann-like Domain"/>
    <property type="match status" value="1"/>
</dbReference>
<evidence type="ECO:0000313" key="3">
    <source>
        <dbReference type="EMBL" id="MCQ4812965.1"/>
    </source>
</evidence>
<dbReference type="PRINTS" id="PR00081">
    <property type="entry name" value="GDHRDH"/>
</dbReference>
<accession>A0AAW5K1D6</accession>
<reference evidence="3 4" key="1">
    <citation type="submission" date="2022-06" db="EMBL/GenBank/DDBJ databases">
        <title>Isolation of gut microbiota from human fecal samples.</title>
        <authorList>
            <person name="Pamer E.G."/>
            <person name="Barat B."/>
            <person name="Waligurski E."/>
            <person name="Medina S."/>
            <person name="Paddock L."/>
            <person name="Mostad J."/>
        </authorList>
    </citation>
    <scope>NUCLEOTIDE SEQUENCE [LARGE SCALE GENOMIC DNA]</scope>
    <source>
        <strain evidence="3 4">DFI.9.90</strain>
    </source>
</reference>
<keyword evidence="4" id="KW-1185">Reference proteome</keyword>
<dbReference type="InterPro" id="IPR020904">
    <property type="entry name" value="Sc_DH/Rdtase_CS"/>
</dbReference>